<dbReference type="InterPro" id="IPR012334">
    <property type="entry name" value="Pectin_lyas_fold"/>
</dbReference>
<dbReference type="AlphaFoldDB" id="A0A3A8KJL3"/>
<feature type="compositionally biased region" description="Low complexity" evidence="1">
    <location>
        <begin position="1"/>
        <end position="23"/>
    </location>
</feature>
<proteinExistence type="predicted"/>
<evidence type="ECO:0000259" key="2">
    <source>
        <dbReference type="Pfam" id="PF13229"/>
    </source>
</evidence>
<dbReference type="OrthoDB" id="6475864at2"/>
<reference evidence="4" key="1">
    <citation type="submission" date="2018-09" db="EMBL/GenBank/DDBJ databases">
        <authorList>
            <person name="Livingstone P.G."/>
            <person name="Whitworth D.E."/>
        </authorList>
    </citation>
    <scope>NUCLEOTIDE SEQUENCE [LARGE SCALE GENOMIC DNA]</scope>
    <source>
        <strain evidence="4">CA043D</strain>
    </source>
</reference>
<comment type="caution">
    <text evidence="3">The sequence shown here is derived from an EMBL/GenBank/DDBJ whole genome shotgun (WGS) entry which is preliminary data.</text>
</comment>
<gene>
    <name evidence="3" type="ORF">D7X32_01640</name>
</gene>
<feature type="compositionally biased region" description="Low complexity" evidence="1">
    <location>
        <begin position="117"/>
        <end position="136"/>
    </location>
</feature>
<feature type="domain" description="Right handed beta helix" evidence="2">
    <location>
        <begin position="285"/>
        <end position="433"/>
    </location>
</feature>
<sequence>MLASDAAGNTSAASAPARATTLASGGGGGANATVAGATSLPFPTLNHLTVEWAFSGDANANGVVTVRYRPSGTLPWREAMPLRRVPAGDNEGFSWTSRHSGSVFNLQPGTVYELELTLTDPDGGTTTRTTTATTRPLPAPMPNAPIKAVTPATFASVAAGAQPGDILLLGAGTYAGFDWSRSGTEGKPIVLRGGSGVVINGAINLFTQAWVHLEGLTVNGRIRFNGSRHVVIQRCTVNASSAFGGDGIVTYTRAENAYIADNVVTGLTQWAEASLGASGNNLGEGIAVTGPGHVILHNRVTGFRDGISLLEDDEAVDQYSIDILNNDLSGNADDGIEADFCFHNCRIVRNRLTHNFIALSSQPGLGGPTYFIRNAIYNAVHVAFKLYRGSTGDVLLHNTVVKNGDAFGIYAGRPVAGLYARNNLFLGGTGGTFNGYSSGTGRVLHLPDLVAASSSLDHDGLGSTTGTLTGRLGDTAFSSLQALRTSTTEQHAVQVDLTVFSTPVAYPAAPLTLSPTPDLRIRADSAAANAGQPLANINDGFAGLAPDLGAFEAGAEPPIYGPR</sequence>
<name>A0A3A8KJL3_9BACT</name>
<dbReference type="InterPro" id="IPR039448">
    <property type="entry name" value="Beta_helix"/>
</dbReference>
<evidence type="ECO:0000313" key="4">
    <source>
        <dbReference type="Proteomes" id="UP000268313"/>
    </source>
</evidence>
<evidence type="ECO:0000256" key="1">
    <source>
        <dbReference type="SAM" id="MobiDB-lite"/>
    </source>
</evidence>
<dbReference type="InterPro" id="IPR006626">
    <property type="entry name" value="PbH1"/>
</dbReference>
<organism evidence="3 4">
    <name type="scientific">Corallococcus carmarthensis</name>
    <dbReference type="NCBI Taxonomy" id="2316728"/>
    <lineage>
        <taxon>Bacteria</taxon>
        <taxon>Pseudomonadati</taxon>
        <taxon>Myxococcota</taxon>
        <taxon>Myxococcia</taxon>
        <taxon>Myxococcales</taxon>
        <taxon>Cystobacterineae</taxon>
        <taxon>Myxococcaceae</taxon>
        <taxon>Corallococcus</taxon>
    </lineage>
</organism>
<dbReference type="Proteomes" id="UP000268313">
    <property type="component" value="Unassembled WGS sequence"/>
</dbReference>
<dbReference type="EMBL" id="RAWE01000003">
    <property type="protein sequence ID" value="RKH07547.1"/>
    <property type="molecule type" value="Genomic_DNA"/>
</dbReference>
<dbReference type="SUPFAM" id="SSF51126">
    <property type="entry name" value="Pectin lyase-like"/>
    <property type="match status" value="1"/>
</dbReference>
<dbReference type="InterPro" id="IPR011050">
    <property type="entry name" value="Pectin_lyase_fold/virulence"/>
</dbReference>
<feature type="region of interest" description="Disordered" evidence="1">
    <location>
        <begin position="117"/>
        <end position="142"/>
    </location>
</feature>
<protein>
    <submittedName>
        <fullName evidence="3">Right-handed parallel beta-helix repeat-containing protein</fullName>
    </submittedName>
</protein>
<evidence type="ECO:0000313" key="3">
    <source>
        <dbReference type="EMBL" id="RKH07547.1"/>
    </source>
</evidence>
<dbReference type="Pfam" id="PF13229">
    <property type="entry name" value="Beta_helix"/>
    <property type="match status" value="1"/>
</dbReference>
<dbReference type="SMART" id="SM00710">
    <property type="entry name" value="PbH1"/>
    <property type="match status" value="5"/>
</dbReference>
<dbReference type="Gene3D" id="2.160.20.10">
    <property type="entry name" value="Single-stranded right-handed beta-helix, Pectin lyase-like"/>
    <property type="match status" value="1"/>
</dbReference>
<keyword evidence="4" id="KW-1185">Reference proteome</keyword>
<feature type="region of interest" description="Disordered" evidence="1">
    <location>
        <begin position="1"/>
        <end position="29"/>
    </location>
</feature>
<accession>A0A3A8KJL3</accession>